<protein>
    <recommendedName>
        <fullName evidence="4 17">Undecaprenyl-diphosphatase</fullName>
        <ecNumber evidence="3 17">3.6.1.27</ecNumber>
    </recommendedName>
    <alternativeName>
        <fullName evidence="15 17">Bacitracin resistance protein</fullName>
    </alternativeName>
    <alternativeName>
        <fullName evidence="14 17">Undecaprenyl pyrophosphate phosphatase</fullName>
    </alternativeName>
</protein>
<keyword evidence="8 17" id="KW-0133">Cell shape</keyword>
<name>A0A2T2XB01_9FIRM</name>
<evidence type="ECO:0000256" key="6">
    <source>
        <dbReference type="ARBA" id="ARBA00022692"/>
    </source>
</evidence>
<evidence type="ECO:0000256" key="9">
    <source>
        <dbReference type="ARBA" id="ARBA00022984"/>
    </source>
</evidence>
<dbReference type="EMBL" id="PXYT01000001">
    <property type="protein sequence ID" value="PSR31675.1"/>
    <property type="molecule type" value="Genomic_DNA"/>
</dbReference>
<reference evidence="18 19" key="1">
    <citation type="journal article" date="2014" name="BMC Genomics">
        <title>Comparison of environmental and isolate Sulfobacillus genomes reveals diverse carbon, sulfur, nitrogen, and hydrogen metabolisms.</title>
        <authorList>
            <person name="Justice N.B."/>
            <person name="Norman A."/>
            <person name="Brown C.T."/>
            <person name="Singh A."/>
            <person name="Thomas B.C."/>
            <person name="Banfield J.F."/>
        </authorList>
    </citation>
    <scope>NUCLEOTIDE SEQUENCE [LARGE SCALE GENOMIC DNA]</scope>
    <source>
        <strain evidence="18">AMDSBA1</strain>
    </source>
</reference>
<keyword evidence="9 17" id="KW-0573">Peptidoglycan synthesis</keyword>
<feature type="transmembrane region" description="Helical" evidence="17">
    <location>
        <begin position="150"/>
        <end position="171"/>
    </location>
</feature>
<feature type="transmembrane region" description="Helical" evidence="17">
    <location>
        <begin position="125"/>
        <end position="144"/>
    </location>
</feature>
<evidence type="ECO:0000256" key="12">
    <source>
        <dbReference type="ARBA" id="ARBA00023251"/>
    </source>
</evidence>
<keyword evidence="10 17" id="KW-1133">Transmembrane helix</keyword>
<dbReference type="EC" id="3.6.1.27" evidence="3 17"/>
<evidence type="ECO:0000256" key="10">
    <source>
        <dbReference type="ARBA" id="ARBA00022989"/>
    </source>
</evidence>
<dbReference type="GO" id="GO:0008360">
    <property type="term" value="P:regulation of cell shape"/>
    <property type="evidence" value="ECO:0007669"/>
    <property type="project" value="UniProtKB-KW"/>
</dbReference>
<comment type="miscellaneous">
    <text evidence="17">Bacitracin is thought to be involved in the inhibition of peptidoglycan synthesis by sequestering undecaprenyl diphosphate, thereby reducing the pool of lipid carrier available.</text>
</comment>
<evidence type="ECO:0000256" key="2">
    <source>
        <dbReference type="ARBA" id="ARBA00010621"/>
    </source>
</evidence>
<keyword evidence="12 17" id="KW-0046">Antibiotic resistance</keyword>
<dbReference type="AlphaFoldDB" id="A0A2T2XB01"/>
<dbReference type="GO" id="GO:0050380">
    <property type="term" value="F:undecaprenyl-diphosphatase activity"/>
    <property type="evidence" value="ECO:0007669"/>
    <property type="project" value="UniProtKB-UniRule"/>
</dbReference>
<evidence type="ECO:0000256" key="5">
    <source>
        <dbReference type="ARBA" id="ARBA00022475"/>
    </source>
</evidence>
<dbReference type="GO" id="GO:0009252">
    <property type="term" value="P:peptidoglycan biosynthetic process"/>
    <property type="evidence" value="ECO:0007669"/>
    <property type="project" value="UniProtKB-KW"/>
</dbReference>
<comment type="similarity">
    <text evidence="2 17">Belongs to the UppP family.</text>
</comment>
<accession>A0A2T2XB01</accession>
<comment type="catalytic activity">
    <reaction evidence="16 17">
        <text>di-trans,octa-cis-undecaprenyl diphosphate + H2O = di-trans,octa-cis-undecaprenyl phosphate + phosphate + H(+)</text>
        <dbReference type="Rhea" id="RHEA:28094"/>
        <dbReference type="ChEBI" id="CHEBI:15377"/>
        <dbReference type="ChEBI" id="CHEBI:15378"/>
        <dbReference type="ChEBI" id="CHEBI:43474"/>
        <dbReference type="ChEBI" id="CHEBI:58405"/>
        <dbReference type="ChEBI" id="CHEBI:60392"/>
        <dbReference type="EC" id="3.6.1.27"/>
    </reaction>
</comment>
<sequence>MDTVASIYSDHLFERNFNQGAYFPFSSYRPLTYRPLTYRPLAEEETSVWRIILLGLVQGLSEFLPVSSSGHLIVLRGFFGIVSRGAQWEVALHGGTLLAIFAGYRHDLATVMRGAVQGQSEMRKTVALIAVATIPADAVGYGLNTWITQWFIPLAAGAGWLATTAALWLTPEAGYGTKRIDELSWEGALFIGAAQSVALWPGLSRSGSTIFVGRVLGLSPAEAARFSFYMAIPVIAGAILLTFVSGTPIGGRCLPGVAIGVGVAAISGLFAIEWVKHALATTRLWRRFGWYTLILGIVTLWLGGF</sequence>
<evidence type="ECO:0000256" key="17">
    <source>
        <dbReference type="HAMAP-Rule" id="MF_01006"/>
    </source>
</evidence>
<feature type="transmembrane region" description="Helical" evidence="17">
    <location>
        <begin position="223"/>
        <end position="244"/>
    </location>
</feature>
<comment type="function">
    <text evidence="17">Catalyzes the dephosphorylation of undecaprenyl diphosphate (UPP). Confers resistance to bacitracin.</text>
</comment>
<evidence type="ECO:0000256" key="11">
    <source>
        <dbReference type="ARBA" id="ARBA00023136"/>
    </source>
</evidence>
<organism evidence="18 19">
    <name type="scientific">Sulfobacillus benefaciens</name>
    <dbReference type="NCBI Taxonomy" id="453960"/>
    <lineage>
        <taxon>Bacteria</taxon>
        <taxon>Bacillati</taxon>
        <taxon>Bacillota</taxon>
        <taxon>Clostridia</taxon>
        <taxon>Eubacteriales</taxon>
        <taxon>Clostridiales Family XVII. Incertae Sedis</taxon>
        <taxon>Sulfobacillus</taxon>
    </lineage>
</organism>
<comment type="caution">
    <text evidence="18">The sequence shown here is derived from an EMBL/GenBank/DDBJ whole genome shotgun (WGS) entry which is preliminary data.</text>
</comment>
<evidence type="ECO:0000256" key="4">
    <source>
        <dbReference type="ARBA" id="ARBA00021581"/>
    </source>
</evidence>
<dbReference type="PANTHER" id="PTHR30622:SF2">
    <property type="entry name" value="UNDECAPRENYL-DIPHOSPHATASE"/>
    <property type="match status" value="1"/>
</dbReference>
<evidence type="ECO:0000256" key="8">
    <source>
        <dbReference type="ARBA" id="ARBA00022960"/>
    </source>
</evidence>
<dbReference type="InterPro" id="IPR003824">
    <property type="entry name" value="UppP"/>
</dbReference>
<comment type="subcellular location">
    <subcellularLocation>
        <location evidence="1 17">Cell membrane</location>
        <topology evidence="1 17">Multi-pass membrane protein</topology>
    </subcellularLocation>
</comment>
<gene>
    <name evidence="17" type="primary">uppP</name>
    <name evidence="18" type="ORF">C7B43_00160</name>
</gene>
<proteinExistence type="inferred from homology"/>
<keyword evidence="13 17" id="KW-0961">Cell wall biogenesis/degradation</keyword>
<dbReference type="GO" id="GO:0005886">
    <property type="term" value="C:plasma membrane"/>
    <property type="evidence" value="ECO:0007669"/>
    <property type="project" value="UniProtKB-SubCell"/>
</dbReference>
<keyword evidence="7 17" id="KW-0378">Hydrolase</keyword>
<evidence type="ECO:0000256" key="7">
    <source>
        <dbReference type="ARBA" id="ARBA00022801"/>
    </source>
</evidence>
<keyword evidence="6 17" id="KW-0812">Transmembrane</keyword>
<feature type="transmembrane region" description="Helical" evidence="17">
    <location>
        <begin position="288"/>
        <end position="304"/>
    </location>
</feature>
<evidence type="ECO:0000256" key="13">
    <source>
        <dbReference type="ARBA" id="ARBA00023316"/>
    </source>
</evidence>
<dbReference type="HAMAP" id="MF_01006">
    <property type="entry name" value="Undec_diphosphatase"/>
    <property type="match status" value="1"/>
</dbReference>
<evidence type="ECO:0000256" key="1">
    <source>
        <dbReference type="ARBA" id="ARBA00004651"/>
    </source>
</evidence>
<dbReference type="GO" id="GO:0046677">
    <property type="term" value="P:response to antibiotic"/>
    <property type="evidence" value="ECO:0007669"/>
    <property type="project" value="UniProtKB-UniRule"/>
</dbReference>
<evidence type="ECO:0000313" key="18">
    <source>
        <dbReference type="EMBL" id="PSR31675.1"/>
    </source>
</evidence>
<dbReference type="GO" id="GO:0071555">
    <property type="term" value="P:cell wall organization"/>
    <property type="evidence" value="ECO:0007669"/>
    <property type="project" value="UniProtKB-KW"/>
</dbReference>
<keyword evidence="11 17" id="KW-0472">Membrane</keyword>
<evidence type="ECO:0000256" key="14">
    <source>
        <dbReference type="ARBA" id="ARBA00032707"/>
    </source>
</evidence>
<dbReference type="Proteomes" id="UP000242699">
    <property type="component" value="Unassembled WGS sequence"/>
</dbReference>
<evidence type="ECO:0000313" key="19">
    <source>
        <dbReference type="Proteomes" id="UP000242699"/>
    </source>
</evidence>
<dbReference type="PANTHER" id="PTHR30622">
    <property type="entry name" value="UNDECAPRENYL-DIPHOSPHATASE"/>
    <property type="match status" value="1"/>
</dbReference>
<feature type="transmembrane region" description="Helical" evidence="17">
    <location>
        <begin position="256"/>
        <end position="276"/>
    </location>
</feature>
<keyword evidence="5 17" id="KW-1003">Cell membrane</keyword>
<evidence type="ECO:0000256" key="3">
    <source>
        <dbReference type="ARBA" id="ARBA00012374"/>
    </source>
</evidence>
<dbReference type="Pfam" id="PF02673">
    <property type="entry name" value="BacA"/>
    <property type="match status" value="1"/>
</dbReference>
<evidence type="ECO:0000256" key="16">
    <source>
        <dbReference type="ARBA" id="ARBA00047594"/>
    </source>
</evidence>
<evidence type="ECO:0000256" key="15">
    <source>
        <dbReference type="ARBA" id="ARBA00032932"/>
    </source>
</evidence>